<keyword evidence="3" id="KW-1003">Cell membrane</keyword>
<protein>
    <recommendedName>
        <fullName evidence="10">Regulator of SigK</fullName>
    </recommendedName>
    <alternativeName>
        <fullName evidence="9">Sigma-K anti-sigma factor RskA</fullName>
    </alternativeName>
</protein>
<name>A0A7W9KCD4_9PSEU</name>
<dbReference type="PANTHER" id="PTHR37461:SF1">
    <property type="entry name" value="ANTI-SIGMA-K FACTOR RSKA"/>
    <property type="match status" value="1"/>
</dbReference>
<keyword evidence="14" id="KW-1185">Reference proteome</keyword>
<evidence type="ECO:0000256" key="3">
    <source>
        <dbReference type="ARBA" id="ARBA00022475"/>
    </source>
</evidence>
<dbReference type="Gene3D" id="1.10.10.1320">
    <property type="entry name" value="Anti-sigma factor, zinc-finger domain"/>
    <property type="match status" value="1"/>
</dbReference>
<evidence type="ECO:0000313" key="14">
    <source>
        <dbReference type="Proteomes" id="UP000585638"/>
    </source>
</evidence>
<comment type="caution">
    <text evidence="13">The sequence shown here is derived from an EMBL/GenBank/DDBJ whole genome shotgun (WGS) entry which is preliminary data.</text>
</comment>
<dbReference type="GO" id="GO:0006417">
    <property type="term" value="P:regulation of translation"/>
    <property type="evidence" value="ECO:0007669"/>
    <property type="project" value="TreeGrafter"/>
</dbReference>
<dbReference type="GO" id="GO:0005886">
    <property type="term" value="C:plasma membrane"/>
    <property type="evidence" value="ECO:0007669"/>
    <property type="project" value="UniProtKB-SubCell"/>
</dbReference>
<feature type="domain" description="Anti-sigma K factor RskA C-terminal" evidence="12">
    <location>
        <begin position="120"/>
        <end position="254"/>
    </location>
</feature>
<comment type="subcellular location">
    <subcellularLocation>
        <location evidence="2">Cell membrane</location>
    </subcellularLocation>
    <subcellularLocation>
        <location evidence="1">Membrane</location>
        <topology evidence="1">Single-pass membrane protein</topology>
    </subcellularLocation>
</comment>
<dbReference type="InterPro" id="IPR041916">
    <property type="entry name" value="Anti_sigma_zinc_sf"/>
</dbReference>
<evidence type="ECO:0000256" key="10">
    <source>
        <dbReference type="ARBA" id="ARBA00030803"/>
    </source>
</evidence>
<evidence type="ECO:0000256" key="7">
    <source>
        <dbReference type="ARBA" id="ARBA00023136"/>
    </source>
</evidence>
<evidence type="ECO:0000259" key="12">
    <source>
        <dbReference type="Pfam" id="PF10099"/>
    </source>
</evidence>
<keyword evidence="7 11" id="KW-0472">Membrane</keyword>
<evidence type="ECO:0000256" key="8">
    <source>
        <dbReference type="ARBA" id="ARBA00023163"/>
    </source>
</evidence>
<dbReference type="AlphaFoldDB" id="A0A7W9KCD4"/>
<keyword evidence="8" id="KW-0804">Transcription</keyword>
<evidence type="ECO:0000256" key="9">
    <source>
        <dbReference type="ARBA" id="ARBA00029829"/>
    </source>
</evidence>
<dbReference type="Proteomes" id="UP000585638">
    <property type="component" value="Unassembled WGS sequence"/>
</dbReference>
<evidence type="ECO:0000256" key="4">
    <source>
        <dbReference type="ARBA" id="ARBA00022692"/>
    </source>
</evidence>
<evidence type="ECO:0000256" key="2">
    <source>
        <dbReference type="ARBA" id="ARBA00004236"/>
    </source>
</evidence>
<keyword evidence="4 11" id="KW-0812">Transmembrane</keyword>
<dbReference type="EMBL" id="JACHIR010000001">
    <property type="protein sequence ID" value="MBB5889921.1"/>
    <property type="molecule type" value="Genomic_DNA"/>
</dbReference>
<evidence type="ECO:0000256" key="11">
    <source>
        <dbReference type="SAM" id="Phobius"/>
    </source>
</evidence>
<dbReference type="RefSeq" id="WP_184859064.1">
    <property type="nucleotide sequence ID" value="NZ_BAAAWY010000008.1"/>
</dbReference>
<dbReference type="InterPro" id="IPR018764">
    <property type="entry name" value="RskA_C"/>
</dbReference>
<accession>A0A7W9KCD4</accession>
<feature type="transmembrane region" description="Helical" evidence="11">
    <location>
        <begin position="119"/>
        <end position="139"/>
    </location>
</feature>
<evidence type="ECO:0000313" key="13">
    <source>
        <dbReference type="EMBL" id="MBB5889921.1"/>
    </source>
</evidence>
<dbReference type="GO" id="GO:0016989">
    <property type="term" value="F:sigma factor antagonist activity"/>
    <property type="evidence" value="ECO:0007669"/>
    <property type="project" value="TreeGrafter"/>
</dbReference>
<dbReference type="Pfam" id="PF10099">
    <property type="entry name" value="RskA_C"/>
    <property type="match status" value="1"/>
</dbReference>
<reference evidence="13 14" key="1">
    <citation type="submission" date="2020-08" db="EMBL/GenBank/DDBJ databases">
        <title>Sequencing the genomes of 1000 actinobacteria strains.</title>
        <authorList>
            <person name="Klenk H.-P."/>
        </authorList>
    </citation>
    <scope>NUCLEOTIDE SEQUENCE [LARGE SCALE GENOMIC DNA]</scope>
    <source>
        <strain evidence="13 14">DSM 43851</strain>
    </source>
</reference>
<evidence type="ECO:0000256" key="1">
    <source>
        <dbReference type="ARBA" id="ARBA00004167"/>
    </source>
</evidence>
<keyword evidence="6" id="KW-0805">Transcription regulation</keyword>
<dbReference type="PANTHER" id="PTHR37461">
    <property type="entry name" value="ANTI-SIGMA-K FACTOR RSKA"/>
    <property type="match status" value="1"/>
</dbReference>
<sequence>MNAAKGDGRCPNEELAVGWALRALEPDDEHAVRVHLPGCPLCQETVRSTEQVTALLGGSVPQEEPPARLRQKVLGAVARTPQEAYEPLPFRIGSSLSEAPDRPAEIVGHPRPRNRVAQLAAAAVVLVLAVAVGVLGWQVSRLDGQQQVQAQVLAVLGDPAMHRTVLRESDGQEAAVLLSTPDSAAVMPLGLRPNNAADHTYVVWGLSTGTPVALSSFDVNGATAQLLAWNSAAAQHQKFAISLEPGRALPAKPSDVIASGEVTS</sequence>
<proteinExistence type="predicted"/>
<evidence type="ECO:0000256" key="5">
    <source>
        <dbReference type="ARBA" id="ARBA00022989"/>
    </source>
</evidence>
<gene>
    <name evidence="13" type="ORF">BJ998_001117</name>
</gene>
<keyword evidence="5 11" id="KW-1133">Transmembrane helix</keyword>
<dbReference type="InterPro" id="IPR051474">
    <property type="entry name" value="Anti-sigma-K/W_factor"/>
</dbReference>
<evidence type="ECO:0000256" key="6">
    <source>
        <dbReference type="ARBA" id="ARBA00023015"/>
    </source>
</evidence>
<organism evidence="13 14">
    <name type="scientific">Kutzneria kofuensis</name>
    <dbReference type="NCBI Taxonomy" id="103725"/>
    <lineage>
        <taxon>Bacteria</taxon>
        <taxon>Bacillati</taxon>
        <taxon>Actinomycetota</taxon>
        <taxon>Actinomycetes</taxon>
        <taxon>Pseudonocardiales</taxon>
        <taxon>Pseudonocardiaceae</taxon>
        <taxon>Kutzneria</taxon>
    </lineage>
</organism>